<organism evidence="1 2">
    <name type="scientific">Ixodes persulcatus</name>
    <name type="common">Taiga tick</name>
    <dbReference type="NCBI Taxonomy" id="34615"/>
    <lineage>
        <taxon>Eukaryota</taxon>
        <taxon>Metazoa</taxon>
        <taxon>Ecdysozoa</taxon>
        <taxon>Arthropoda</taxon>
        <taxon>Chelicerata</taxon>
        <taxon>Arachnida</taxon>
        <taxon>Acari</taxon>
        <taxon>Parasitiformes</taxon>
        <taxon>Ixodida</taxon>
        <taxon>Ixodoidea</taxon>
        <taxon>Ixodidae</taxon>
        <taxon>Ixodinae</taxon>
        <taxon>Ixodes</taxon>
    </lineage>
</organism>
<sequence>MRRSRGPMTSIEQWAKQVTEDQREAIRDTPNPTQARTMDTRLQNMHVDASPYSRLPKKYVITAFNLEHSHVASVAADNIDEAEEAAIALSMLAAAKTANDSTITTDSRTTIVNYLQGLLLARIAFEMSSRSFQQWTDDCQFFVASFTFVLETDESLNLRPDILVFVEVLLALGEADVLLITDLSLQKDAWAETPDPVDRFAAADAKRGHTRPVSAMLPEILSAVTGDRATRDSFRGGRRETGIE</sequence>
<dbReference type="EMBL" id="JABSTQ010009221">
    <property type="protein sequence ID" value="KAG0431449.1"/>
    <property type="molecule type" value="Genomic_DNA"/>
</dbReference>
<keyword evidence="2" id="KW-1185">Reference proteome</keyword>
<comment type="caution">
    <text evidence="1">The sequence shown here is derived from an EMBL/GenBank/DDBJ whole genome shotgun (WGS) entry which is preliminary data.</text>
</comment>
<evidence type="ECO:0000313" key="1">
    <source>
        <dbReference type="EMBL" id="KAG0431449.1"/>
    </source>
</evidence>
<protein>
    <submittedName>
        <fullName evidence="1">Uncharacterized protein</fullName>
    </submittedName>
</protein>
<gene>
    <name evidence="1" type="ORF">HPB47_021768</name>
</gene>
<evidence type="ECO:0000313" key="2">
    <source>
        <dbReference type="Proteomes" id="UP000805193"/>
    </source>
</evidence>
<dbReference type="Proteomes" id="UP000805193">
    <property type="component" value="Unassembled WGS sequence"/>
</dbReference>
<name>A0AC60QDR8_IXOPE</name>
<proteinExistence type="predicted"/>
<reference evidence="1 2" key="1">
    <citation type="journal article" date="2020" name="Cell">
        <title>Large-Scale Comparative Analyses of Tick Genomes Elucidate Their Genetic Diversity and Vector Capacities.</title>
        <authorList>
            <consortium name="Tick Genome and Microbiome Consortium (TIGMIC)"/>
            <person name="Jia N."/>
            <person name="Wang J."/>
            <person name="Shi W."/>
            <person name="Du L."/>
            <person name="Sun Y."/>
            <person name="Zhan W."/>
            <person name="Jiang J.F."/>
            <person name="Wang Q."/>
            <person name="Zhang B."/>
            <person name="Ji P."/>
            <person name="Bell-Sakyi L."/>
            <person name="Cui X.M."/>
            <person name="Yuan T.T."/>
            <person name="Jiang B.G."/>
            <person name="Yang W.F."/>
            <person name="Lam T.T."/>
            <person name="Chang Q.C."/>
            <person name="Ding S.J."/>
            <person name="Wang X.J."/>
            <person name="Zhu J.G."/>
            <person name="Ruan X.D."/>
            <person name="Zhao L."/>
            <person name="Wei J.T."/>
            <person name="Ye R.Z."/>
            <person name="Que T.C."/>
            <person name="Du C.H."/>
            <person name="Zhou Y.H."/>
            <person name="Cheng J.X."/>
            <person name="Dai P.F."/>
            <person name="Guo W.B."/>
            <person name="Han X.H."/>
            <person name="Huang E.J."/>
            <person name="Li L.F."/>
            <person name="Wei W."/>
            <person name="Gao Y.C."/>
            <person name="Liu J.Z."/>
            <person name="Shao H.Z."/>
            <person name="Wang X."/>
            <person name="Wang C.C."/>
            <person name="Yang T.C."/>
            <person name="Huo Q.B."/>
            <person name="Li W."/>
            <person name="Chen H.Y."/>
            <person name="Chen S.E."/>
            <person name="Zhou L.G."/>
            <person name="Ni X.B."/>
            <person name="Tian J.H."/>
            <person name="Sheng Y."/>
            <person name="Liu T."/>
            <person name="Pan Y.S."/>
            <person name="Xia L.Y."/>
            <person name="Li J."/>
            <person name="Zhao F."/>
            <person name="Cao W.C."/>
        </authorList>
    </citation>
    <scope>NUCLEOTIDE SEQUENCE [LARGE SCALE GENOMIC DNA]</scope>
    <source>
        <strain evidence="1">Iper-2018</strain>
    </source>
</reference>
<accession>A0AC60QDR8</accession>